<feature type="region of interest" description="Disordered" evidence="3">
    <location>
        <begin position="183"/>
        <end position="209"/>
    </location>
</feature>
<accession>A0A9P3FFW2</accession>
<dbReference type="InterPro" id="IPR020845">
    <property type="entry name" value="AMP-binding_CS"/>
</dbReference>
<dbReference type="Pfam" id="PF00501">
    <property type="entry name" value="AMP-binding"/>
    <property type="match status" value="1"/>
</dbReference>
<dbReference type="PROSITE" id="PS00455">
    <property type="entry name" value="AMP_BINDING"/>
    <property type="match status" value="1"/>
</dbReference>
<reference evidence="5 6" key="1">
    <citation type="submission" date="2021-01" db="EMBL/GenBank/DDBJ databases">
        <title>Cercospora kikuchii MAFF 305040 whole genome shotgun sequence.</title>
        <authorList>
            <person name="Kashiwa T."/>
            <person name="Suzuki T."/>
        </authorList>
    </citation>
    <scope>NUCLEOTIDE SEQUENCE [LARGE SCALE GENOMIC DNA]</scope>
    <source>
        <strain evidence="5 6">MAFF 305040</strain>
    </source>
</reference>
<evidence type="ECO:0000256" key="1">
    <source>
        <dbReference type="ARBA" id="ARBA00022450"/>
    </source>
</evidence>
<feature type="compositionally biased region" description="Basic and acidic residues" evidence="3">
    <location>
        <begin position="11"/>
        <end position="23"/>
    </location>
</feature>
<keyword evidence="1" id="KW-0596">Phosphopantetheine</keyword>
<dbReference type="AlphaFoldDB" id="A0A9P3FFW2"/>
<dbReference type="Proteomes" id="UP000825890">
    <property type="component" value="Unassembled WGS sequence"/>
</dbReference>
<evidence type="ECO:0000256" key="3">
    <source>
        <dbReference type="SAM" id="MobiDB-lite"/>
    </source>
</evidence>
<evidence type="ECO:0000259" key="4">
    <source>
        <dbReference type="Pfam" id="PF00501"/>
    </source>
</evidence>
<dbReference type="PANTHER" id="PTHR45527:SF1">
    <property type="entry name" value="FATTY ACID SYNTHASE"/>
    <property type="match status" value="1"/>
</dbReference>
<name>A0A9P3FFW2_9PEZI</name>
<comment type="caution">
    <text evidence="5">The sequence shown here is derived from an EMBL/GenBank/DDBJ whole genome shotgun (WGS) entry which is preliminary data.</text>
</comment>
<dbReference type="GeneID" id="68294566"/>
<sequence length="604" mass="66230">MAAISNNCPKDAQKHGGDREQGRKFADGSSIFSMVDEDIDITGLEVVQETLPGLLAKQARITPNAIALDSYEGRWTYIQLQESVVHLQCALTAQGLKASTRIGMLLPLSARGVVSIMAIMALGGTVVPVDIHHPPARQSTMFREANVRIVVGEDSTLTRGHLNGEFSMINIGELEAAHPACHRHNCANSDPQLQRNGSENENDAPYQASPHDDAYIAFTSGSTGKPKGIVQSHAAIITISRALARSLDVQSSSRVAQIAPYVFDVAMMEFAISFGTGATLCTMRKQELIYPEPGELAGHLTKARISHITMSPTMLKSIVIGSIPTVKVLTVMGEALDRRAVHTWSSIHGMQFRQLWGCTEATILQSITPPIEAHHNPQNIGMPLEGACRLWVVDPENTSALRETGQSGELIVESRALASRYINQPEQTAHVFLHNVPWTHFGPDTRFYRTGDLARKEVDGSLTFLGRQDGQMSLHGERVELGEIDYHLSRLELPQGADCFAEFDASSQTIIGVACGRPGAEPLMDEALEPLSWTASIVSAELLSEKMQDLLEEGELAPNMVPRFWIPISQRPLTISHKTDRSKLRQMFAALQAQDREQYRVLAE</sequence>
<dbReference type="RefSeq" id="XP_044660328.1">
    <property type="nucleotide sequence ID" value="XM_044804393.1"/>
</dbReference>
<dbReference type="OrthoDB" id="416786at2759"/>
<organism evidence="5 6">
    <name type="scientific">Cercospora kikuchii</name>
    <dbReference type="NCBI Taxonomy" id="84275"/>
    <lineage>
        <taxon>Eukaryota</taxon>
        <taxon>Fungi</taxon>
        <taxon>Dikarya</taxon>
        <taxon>Ascomycota</taxon>
        <taxon>Pezizomycotina</taxon>
        <taxon>Dothideomycetes</taxon>
        <taxon>Dothideomycetidae</taxon>
        <taxon>Mycosphaerellales</taxon>
        <taxon>Mycosphaerellaceae</taxon>
        <taxon>Cercospora</taxon>
    </lineage>
</organism>
<protein>
    <recommendedName>
        <fullName evidence="4">AMP-dependent synthetase/ligase domain-containing protein</fullName>
    </recommendedName>
</protein>
<feature type="domain" description="AMP-dependent synthetase/ligase" evidence="4">
    <location>
        <begin position="56"/>
        <end position="421"/>
    </location>
</feature>
<gene>
    <name evidence="5" type="ORF">CKM354_000899100</name>
</gene>
<dbReference type="SUPFAM" id="SSF56801">
    <property type="entry name" value="Acetyl-CoA synthetase-like"/>
    <property type="match status" value="1"/>
</dbReference>
<evidence type="ECO:0000313" key="5">
    <source>
        <dbReference type="EMBL" id="GIZ45841.1"/>
    </source>
</evidence>
<feature type="region of interest" description="Disordered" evidence="3">
    <location>
        <begin position="1"/>
        <end position="23"/>
    </location>
</feature>
<dbReference type="InterPro" id="IPR045851">
    <property type="entry name" value="AMP-bd_C_sf"/>
</dbReference>
<dbReference type="Gene3D" id="3.40.50.12780">
    <property type="entry name" value="N-terminal domain of ligase-like"/>
    <property type="match status" value="1"/>
</dbReference>
<dbReference type="PANTHER" id="PTHR45527">
    <property type="entry name" value="NONRIBOSOMAL PEPTIDE SYNTHETASE"/>
    <property type="match status" value="1"/>
</dbReference>
<keyword evidence="6" id="KW-1185">Reference proteome</keyword>
<dbReference type="GO" id="GO:0005737">
    <property type="term" value="C:cytoplasm"/>
    <property type="evidence" value="ECO:0007669"/>
    <property type="project" value="TreeGrafter"/>
</dbReference>
<feature type="compositionally biased region" description="Polar residues" evidence="3">
    <location>
        <begin position="186"/>
        <end position="199"/>
    </location>
</feature>
<dbReference type="GO" id="GO:0044550">
    <property type="term" value="P:secondary metabolite biosynthetic process"/>
    <property type="evidence" value="ECO:0007669"/>
    <property type="project" value="TreeGrafter"/>
</dbReference>
<dbReference type="Gene3D" id="3.30.300.30">
    <property type="match status" value="1"/>
</dbReference>
<dbReference type="GO" id="GO:0043041">
    <property type="term" value="P:amino acid activation for nonribosomal peptide biosynthetic process"/>
    <property type="evidence" value="ECO:0007669"/>
    <property type="project" value="TreeGrafter"/>
</dbReference>
<proteinExistence type="predicted"/>
<dbReference type="EMBL" id="BOLY01000006">
    <property type="protein sequence ID" value="GIZ45841.1"/>
    <property type="molecule type" value="Genomic_DNA"/>
</dbReference>
<evidence type="ECO:0000256" key="2">
    <source>
        <dbReference type="ARBA" id="ARBA00022553"/>
    </source>
</evidence>
<dbReference type="GO" id="GO:0031177">
    <property type="term" value="F:phosphopantetheine binding"/>
    <property type="evidence" value="ECO:0007669"/>
    <property type="project" value="TreeGrafter"/>
</dbReference>
<dbReference type="InterPro" id="IPR042099">
    <property type="entry name" value="ANL_N_sf"/>
</dbReference>
<keyword evidence="2" id="KW-0597">Phosphoprotein</keyword>
<evidence type="ECO:0000313" key="6">
    <source>
        <dbReference type="Proteomes" id="UP000825890"/>
    </source>
</evidence>
<dbReference type="InterPro" id="IPR000873">
    <property type="entry name" value="AMP-dep_synth/lig_dom"/>
</dbReference>